<proteinExistence type="predicted"/>
<comment type="caution">
    <text evidence="1">The sequence shown here is derived from an EMBL/GenBank/DDBJ whole genome shotgun (WGS) entry which is preliminary data.</text>
</comment>
<name>A0A368GY02_ANCCA</name>
<dbReference type="Proteomes" id="UP000252519">
    <property type="component" value="Unassembled WGS sequence"/>
</dbReference>
<protein>
    <recommendedName>
        <fullName evidence="3">MATH domain-containing protein</fullName>
    </recommendedName>
</protein>
<dbReference type="AlphaFoldDB" id="A0A368GY02"/>
<organism evidence="1 2">
    <name type="scientific">Ancylostoma caninum</name>
    <name type="common">Dog hookworm</name>
    <dbReference type="NCBI Taxonomy" id="29170"/>
    <lineage>
        <taxon>Eukaryota</taxon>
        <taxon>Metazoa</taxon>
        <taxon>Ecdysozoa</taxon>
        <taxon>Nematoda</taxon>
        <taxon>Chromadorea</taxon>
        <taxon>Rhabditida</taxon>
        <taxon>Rhabditina</taxon>
        <taxon>Rhabditomorpha</taxon>
        <taxon>Strongyloidea</taxon>
        <taxon>Ancylostomatidae</taxon>
        <taxon>Ancylostomatinae</taxon>
        <taxon>Ancylostoma</taxon>
    </lineage>
</organism>
<evidence type="ECO:0008006" key="3">
    <source>
        <dbReference type="Google" id="ProtNLM"/>
    </source>
</evidence>
<reference evidence="1 2" key="1">
    <citation type="submission" date="2014-10" db="EMBL/GenBank/DDBJ databases">
        <title>Draft genome of the hookworm Ancylostoma caninum.</title>
        <authorList>
            <person name="Mitreva M."/>
        </authorList>
    </citation>
    <scope>NUCLEOTIDE SEQUENCE [LARGE SCALE GENOMIC DNA]</scope>
    <source>
        <strain evidence="1 2">Baltimore</strain>
    </source>
</reference>
<accession>A0A368GY02</accession>
<keyword evidence="2" id="KW-1185">Reference proteome</keyword>
<evidence type="ECO:0000313" key="2">
    <source>
        <dbReference type="Proteomes" id="UP000252519"/>
    </source>
</evidence>
<gene>
    <name evidence="1" type="ORF">ANCCAN_04651</name>
</gene>
<dbReference type="STRING" id="29170.A0A368GY02"/>
<sequence length="86" mass="10052">MGFPLVTLETVNSTTIKIDQQRYLIGSHAFELQKYRSTSYGYEWDVPLFYQTTRKNGFKWLRRGICLMNVADRNSGIIDIKLISDK</sequence>
<dbReference type="OrthoDB" id="10592395at2759"/>
<evidence type="ECO:0000313" key="1">
    <source>
        <dbReference type="EMBL" id="RCN49236.1"/>
    </source>
</evidence>
<dbReference type="Gene3D" id="2.60.40.1910">
    <property type="match status" value="1"/>
</dbReference>
<dbReference type="EMBL" id="JOJR01000036">
    <property type="protein sequence ID" value="RCN49236.1"/>
    <property type="molecule type" value="Genomic_DNA"/>
</dbReference>